<keyword evidence="18" id="KW-0325">Glycoprotein</keyword>
<keyword evidence="12" id="KW-0204">Cytolysis</keyword>
<keyword evidence="15" id="KW-0473">Membrane attack complex</keyword>
<evidence type="ECO:0000259" key="22">
    <source>
        <dbReference type="PROSITE" id="PS51412"/>
    </source>
</evidence>
<keyword evidence="11" id="KW-0677">Repeat</keyword>
<evidence type="ECO:0000256" key="1">
    <source>
        <dbReference type="ARBA" id="ARBA00004276"/>
    </source>
</evidence>
<evidence type="ECO:0000256" key="19">
    <source>
        <dbReference type="ARBA" id="ARBA00023298"/>
    </source>
</evidence>
<keyword evidence="4" id="KW-1134">Transmembrane beta strand</keyword>
<dbReference type="InterPro" id="IPR002172">
    <property type="entry name" value="LDrepeatLR_classA_rpt"/>
</dbReference>
<dbReference type="InterPro" id="IPR001862">
    <property type="entry name" value="MAC_perforin"/>
</dbReference>
<sequence>MGTFLRLLLGLCTLHLFVSSDTIVDASRTPWTTAKNRYSIFHLTTSCIYTLIAFIYHIPCTMGFTNGTKIIIIIMWVRRARAVNKPTPIDCRLGSWSSWTPCDSCTDRKFSFRYLEKPSQFGGTECTDILWRREMCPTSTTPCLVPDYCEESFTCKETGRCISRSLQCNGESDCDDLSDEDGCENVNQRNDKCSTLIPIPGCEYVYNGEWRKFTYDAFCENLHYNEDEKNYRKPYNYHTYHFMAQASSKGSSEYFDDMVSLLKARKTVSSSNGGFTVGIYHVEVGLGGSNEKSFLKNITQFKSQDLGFIWLNSEVQTARFKMRTNKLMLHEDFYVSLMELPEEYDFGMYSRFFNTFGTHYITEGTMGGTLEHVVIVNKTTMRNLNINADQAGSCFGASFGLSIPVGSSAAIEPKLSGQLCDKGGHFSEGEKWKFYRRGSSAIIQDVVTKVSGGITDRSAGLRAIRNPDMYRKWGLSLKYNPTLIDYEIMPIHELVRISTAADHVGDRLANLQRAIDEYLQQFDPCRCAPCSNNGIPVLSGTSCNCICKYKACDLCQIQMCDGSWSCWGAWSPCTSRRKTRTRVCNNPPPQNGGATCLGSASQTWPC</sequence>
<evidence type="ECO:0000256" key="18">
    <source>
        <dbReference type="ARBA" id="ARBA00023180"/>
    </source>
</evidence>
<evidence type="ECO:0000256" key="5">
    <source>
        <dbReference type="ARBA" id="ARBA00022525"/>
    </source>
</evidence>
<keyword evidence="13" id="KW-0391">Immunity</keyword>
<evidence type="ECO:0000256" key="3">
    <source>
        <dbReference type="ARBA" id="ARBA00009214"/>
    </source>
</evidence>
<evidence type="ECO:0000256" key="15">
    <source>
        <dbReference type="ARBA" id="ARBA00023058"/>
    </source>
</evidence>
<evidence type="ECO:0000256" key="14">
    <source>
        <dbReference type="ARBA" id="ARBA00022875"/>
    </source>
</evidence>
<dbReference type="Pfam" id="PF00057">
    <property type="entry name" value="Ldl_recept_a"/>
    <property type="match status" value="1"/>
</dbReference>
<reference evidence="23" key="1">
    <citation type="submission" date="2025-08" db="UniProtKB">
        <authorList>
            <consortium name="Ensembl"/>
        </authorList>
    </citation>
    <scope>IDENTIFICATION</scope>
</reference>
<evidence type="ECO:0000256" key="7">
    <source>
        <dbReference type="ARBA" id="ARBA00022537"/>
    </source>
</evidence>
<feature type="disulfide bond" evidence="20">
    <location>
        <begin position="168"/>
        <end position="183"/>
    </location>
</feature>
<keyword evidence="8" id="KW-0399">Innate immunity</keyword>
<dbReference type="GO" id="GO:0044218">
    <property type="term" value="C:other organism cell membrane"/>
    <property type="evidence" value="ECO:0007669"/>
    <property type="project" value="UniProtKB-KW"/>
</dbReference>
<accession>A0A3Q4MGF8</accession>
<evidence type="ECO:0000256" key="12">
    <source>
        <dbReference type="ARBA" id="ARBA00022852"/>
    </source>
</evidence>
<dbReference type="GO" id="GO:0006958">
    <property type="term" value="P:complement activation, classical pathway"/>
    <property type="evidence" value="ECO:0007669"/>
    <property type="project" value="UniProtKB-KW"/>
</dbReference>
<dbReference type="STRING" id="32507.ENSNBRP00000009494"/>
<dbReference type="PROSITE" id="PS00279">
    <property type="entry name" value="MACPF_1"/>
    <property type="match status" value="1"/>
</dbReference>
<feature type="signal peptide" evidence="21">
    <location>
        <begin position="1"/>
        <end position="20"/>
    </location>
</feature>
<protein>
    <submittedName>
        <fullName evidence="23">Complement C8 alpha chain</fullName>
    </submittedName>
</protein>
<keyword evidence="6" id="KW-0245">EGF-like domain</keyword>
<dbReference type="SMART" id="SM00192">
    <property type="entry name" value="LDLa"/>
    <property type="match status" value="1"/>
</dbReference>
<dbReference type="PROSITE" id="PS51412">
    <property type="entry name" value="MACPF_2"/>
    <property type="match status" value="1"/>
</dbReference>
<proteinExistence type="inferred from homology"/>
<dbReference type="InterPro" id="IPR020864">
    <property type="entry name" value="MACPF"/>
</dbReference>
<evidence type="ECO:0000313" key="24">
    <source>
        <dbReference type="Proteomes" id="UP000261580"/>
    </source>
</evidence>
<dbReference type="PROSITE" id="PS50092">
    <property type="entry name" value="TSP1"/>
    <property type="match status" value="2"/>
</dbReference>
<keyword evidence="9" id="KW-0812">Transmembrane</keyword>
<keyword evidence="10 21" id="KW-0732">Signal</keyword>
<feature type="domain" description="MACPF" evidence="22">
    <location>
        <begin position="170"/>
        <end position="526"/>
    </location>
</feature>
<dbReference type="SUPFAM" id="SSF82895">
    <property type="entry name" value="TSP-1 type 1 repeat"/>
    <property type="match status" value="2"/>
</dbReference>
<evidence type="ECO:0000256" key="4">
    <source>
        <dbReference type="ARBA" id="ARBA00022452"/>
    </source>
</evidence>
<dbReference type="InterPro" id="IPR048831">
    <property type="entry name" value="C8A_B_C6_EGF-like"/>
</dbReference>
<dbReference type="GeneTree" id="ENSGT00940000160126"/>
<dbReference type="Bgee" id="ENSNBRG00000007346">
    <property type="expression patterns" value="Expressed in liver and 2 other cell types or tissues"/>
</dbReference>
<dbReference type="Pfam" id="PF21195">
    <property type="entry name" value="EGF_C8A_B_C6"/>
    <property type="match status" value="1"/>
</dbReference>
<dbReference type="CDD" id="cd00112">
    <property type="entry name" value="LDLa"/>
    <property type="match status" value="1"/>
</dbReference>
<dbReference type="SUPFAM" id="SSF57424">
    <property type="entry name" value="LDL receptor-like module"/>
    <property type="match status" value="1"/>
</dbReference>
<evidence type="ECO:0000256" key="13">
    <source>
        <dbReference type="ARBA" id="ARBA00022859"/>
    </source>
</evidence>
<dbReference type="PANTHER" id="PTHR45742:SF1">
    <property type="entry name" value="COMPLEMENT COMPONENT C8 ALPHA CHAIN"/>
    <property type="match status" value="1"/>
</dbReference>
<dbReference type="GO" id="GO:0005579">
    <property type="term" value="C:membrane attack complex"/>
    <property type="evidence" value="ECO:0007669"/>
    <property type="project" value="UniProtKB-KW"/>
</dbReference>
<dbReference type="GO" id="GO:0005576">
    <property type="term" value="C:extracellular region"/>
    <property type="evidence" value="ECO:0007669"/>
    <property type="project" value="UniProtKB-SubCell"/>
</dbReference>
<keyword evidence="14" id="KW-0180">Complement pathway</keyword>
<evidence type="ECO:0000256" key="16">
    <source>
        <dbReference type="ARBA" id="ARBA00023136"/>
    </source>
</evidence>
<dbReference type="SMART" id="SM00457">
    <property type="entry name" value="MACPF"/>
    <property type="match status" value="1"/>
</dbReference>
<keyword evidence="16" id="KW-0472">Membrane</keyword>
<comment type="caution">
    <text evidence="20">Lacks conserved residue(s) required for the propagation of feature annotation.</text>
</comment>
<evidence type="ECO:0000313" key="23">
    <source>
        <dbReference type="Ensembl" id="ENSNBRP00000009494.1"/>
    </source>
</evidence>
<evidence type="ECO:0000256" key="10">
    <source>
        <dbReference type="ARBA" id="ARBA00022729"/>
    </source>
</evidence>
<evidence type="ECO:0000256" key="11">
    <source>
        <dbReference type="ARBA" id="ARBA00022737"/>
    </source>
</evidence>
<dbReference type="Gene3D" id="2.20.100.10">
    <property type="entry name" value="Thrombospondin type-1 (TSP1) repeat"/>
    <property type="match status" value="1"/>
</dbReference>
<evidence type="ECO:0000256" key="17">
    <source>
        <dbReference type="ARBA" id="ARBA00023157"/>
    </source>
</evidence>
<feature type="chain" id="PRO_5018573298" evidence="21">
    <location>
        <begin position="21"/>
        <end position="606"/>
    </location>
</feature>
<keyword evidence="17 20" id="KW-1015">Disulfide bond</keyword>
<evidence type="ECO:0000256" key="2">
    <source>
        <dbReference type="ARBA" id="ARBA00004613"/>
    </source>
</evidence>
<dbReference type="InterPro" id="IPR036383">
    <property type="entry name" value="TSP1_rpt_sf"/>
</dbReference>
<dbReference type="PROSITE" id="PS50068">
    <property type="entry name" value="LDLRA_2"/>
    <property type="match status" value="1"/>
</dbReference>
<dbReference type="PANTHER" id="PTHR45742">
    <property type="entry name" value="COMPLEMENT COMPONENT C6"/>
    <property type="match status" value="1"/>
</dbReference>
<evidence type="ECO:0000256" key="9">
    <source>
        <dbReference type="ARBA" id="ARBA00022692"/>
    </source>
</evidence>
<feature type="disulfide bond" evidence="20">
    <location>
        <begin position="149"/>
        <end position="161"/>
    </location>
</feature>
<dbReference type="Proteomes" id="UP000261580">
    <property type="component" value="Unassembled WGS sequence"/>
</dbReference>
<comment type="subcellular location">
    <subcellularLocation>
        <location evidence="2">Secreted</location>
    </subcellularLocation>
    <subcellularLocation>
        <location evidence="1">Target cell membrane</location>
        <topology evidence="1">Multi-pass membrane protein</topology>
    </subcellularLocation>
</comment>
<dbReference type="SMART" id="SM00209">
    <property type="entry name" value="TSP1"/>
    <property type="match status" value="2"/>
</dbReference>
<organism evidence="23 24">
    <name type="scientific">Neolamprologus brichardi</name>
    <name type="common">Fairy cichlid</name>
    <name type="synonym">Lamprologus brichardi</name>
    <dbReference type="NCBI Taxonomy" id="32507"/>
    <lineage>
        <taxon>Eukaryota</taxon>
        <taxon>Metazoa</taxon>
        <taxon>Chordata</taxon>
        <taxon>Craniata</taxon>
        <taxon>Vertebrata</taxon>
        <taxon>Euteleostomi</taxon>
        <taxon>Actinopterygii</taxon>
        <taxon>Neopterygii</taxon>
        <taxon>Teleostei</taxon>
        <taxon>Neoteleostei</taxon>
        <taxon>Acanthomorphata</taxon>
        <taxon>Ovalentaria</taxon>
        <taxon>Cichlomorphae</taxon>
        <taxon>Cichliformes</taxon>
        <taxon>Cichlidae</taxon>
        <taxon>African cichlids</taxon>
        <taxon>Pseudocrenilabrinae</taxon>
        <taxon>Lamprologini</taxon>
        <taxon>Neolamprologus</taxon>
    </lineage>
</organism>
<dbReference type="Gene3D" id="4.10.400.10">
    <property type="entry name" value="Low-density Lipoprotein Receptor"/>
    <property type="match status" value="1"/>
</dbReference>
<keyword evidence="7" id="KW-1052">Target cell membrane</keyword>
<comment type="similarity">
    <text evidence="3">Belongs to the complement C6/C7/C8/C9 family.</text>
</comment>
<dbReference type="PROSITE" id="PS01209">
    <property type="entry name" value="LDLRA_1"/>
    <property type="match status" value="1"/>
</dbReference>
<name>A0A3Q4MGF8_NEOBR</name>
<dbReference type="InterPro" id="IPR036055">
    <property type="entry name" value="LDL_receptor-like_sf"/>
</dbReference>
<dbReference type="InterPro" id="IPR020863">
    <property type="entry name" value="MACPF_CS"/>
</dbReference>
<reference evidence="23" key="2">
    <citation type="submission" date="2025-09" db="UniProtKB">
        <authorList>
            <consortium name="Ensembl"/>
        </authorList>
    </citation>
    <scope>IDENTIFICATION</scope>
</reference>
<dbReference type="InterPro" id="IPR000884">
    <property type="entry name" value="TSP1_rpt"/>
</dbReference>
<dbReference type="Ensembl" id="ENSNBRT00000009761.1">
    <property type="protein sequence ID" value="ENSNBRP00000009494.1"/>
    <property type="gene ID" value="ENSNBRG00000007346.1"/>
</dbReference>
<keyword evidence="5" id="KW-0964">Secreted</keyword>
<evidence type="ECO:0000256" key="20">
    <source>
        <dbReference type="PROSITE-ProRule" id="PRU00124"/>
    </source>
</evidence>
<dbReference type="PRINTS" id="PR00764">
    <property type="entry name" value="COMPLEMENTC9"/>
</dbReference>
<keyword evidence="24" id="KW-1185">Reference proteome</keyword>
<dbReference type="AlphaFoldDB" id="A0A3Q4MGF8"/>
<keyword evidence="19" id="KW-1053">Target membrane</keyword>
<dbReference type="GO" id="GO:0031640">
    <property type="term" value="P:killing of cells of another organism"/>
    <property type="evidence" value="ECO:0007669"/>
    <property type="project" value="UniProtKB-KW"/>
</dbReference>
<evidence type="ECO:0000256" key="8">
    <source>
        <dbReference type="ARBA" id="ARBA00022588"/>
    </source>
</evidence>
<evidence type="ECO:0000256" key="21">
    <source>
        <dbReference type="SAM" id="SignalP"/>
    </source>
</evidence>
<dbReference type="GO" id="GO:0045087">
    <property type="term" value="P:innate immune response"/>
    <property type="evidence" value="ECO:0007669"/>
    <property type="project" value="UniProtKB-KW"/>
</dbReference>
<dbReference type="Pfam" id="PF01823">
    <property type="entry name" value="MACPF"/>
    <property type="match status" value="1"/>
</dbReference>
<evidence type="ECO:0000256" key="6">
    <source>
        <dbReference type="ARBA" id="ARBA00022536"/>
    </source>
</evidence>
<dbReference type="InterPro" id="IPR023415">
    <property type="entry name" value="LDLR_class-A_CS"/>
</dbReference>